<comment type="subunit">
    <text evidence="10">Interacts with PCSK6 (immature form including the propeptide); probably involved in the maturation and the secretion of PCSK6.</text>
</comment>
<feature type="compositionally biased region" description="Basic and acidic residues" evidence="12">
    <location>
        <begin position="39"/>
        <end position="49"/>
    </location>
</feature>
<dbReference type="PROSITE" id="PS50222">
    <property type="entry name" value="EF_HAND_2"/>
    <property type="match status" value="4"/>
</dbReference>
<keyword evidence="5" id="KW-0256">Endoplasmic reticulum</keyword>
<name>A0A4U5PCC9_STECR</name>
<keyword evidence="6" id="KW-0106">Calcium</keyword>
<evidence type="ECO:0000256" key="13">
    <source>
        <dbReference type="SAM" id="SignalP"/>
    </source>
</evidence>
<dbReference type="PROSITE" id="PS00018">
    <property type="entry name" value="EF_HAND_1"/>
    <property type="match status" value="6"/>
</dbReference>
<evidence type="ECO:0000256" key="6">
    <source>
        <dbReference type="ARBA" id="ARBA00022837"/>
    </source>
</evidence>
<dbReference type="InterPro" id="IPR011992">
    <property type="entry name" value="EF-hand-dom_pair"/>
</dbReference>
<feature type="chain" id="PRO_5020732324" description="Reticulocalbin-3" evidence="13">
    <location>
        <begin position="23"/>
        <end position="313"/>
    </location>
</feature>
<dbReference type="Gene3D" id="1.10.238.10">
    <property type="entry name" value="EF-hand"/>
    <property type="match status" value="3"/>
</dbReference>
<sequence length="313" mass="35844">MEPRILSILCFLLLSSSTCASGEKEDERHGSVSSKFQRMHQESGHDQHMDHQAVLGSRKLAEKFDELSPAESKKRLGVIARKMDADGDGFVTLSELTDWIYKSMLSLDKEETDERFDDIDADNNDLITWEEYLLDTFGTDNDLPLDPEDQKLLEEDRKYFRAADLNGDGKLSMEEFSAFQNPEHYPHMHETLIEITLAEKDANKDGKIDLKEFLGDIAGNADSEWYTVEKDRFKEDYDVDKDGFLDRTEVRQWLIPDLQETAAQEAHHLVSSADKDEDQKLSIQEIVDEHALFVGSEATNFGEHLTDPIHEEL</sequence>
<evidence type="ECO:0000313" key="15">
    <source>
        <dbReference type="EMBL" id="TKR93654.1"/>
    </source>
</evidence>
<evidence type="ECO:0000256" key="5">
    <source>
        <dbReference type="ARBA" id="ARBA00022824"/>
    </source>
</evidence>
<evidence type="ECO:0000256" key="4">
    <source>
        <dbReference type="ARBA" id="ARBA00022737"/>
    </source>
</evidence>
<dbReference type="InterPro" id="IPR002048">
    <property type="entry name" value="EF_hand_dom"/>
</dbReference>
<dbReference type="Pfam" id="PF13202">
    <property type="entry name" value="EF-hand_5"/>
    <property type="match status" value="1"/>
</dbReference>
<evidence type="ECO:0000313" key="16">
    <source>
        <dbReference type="Proteomes" id="UP000298663"/>
    </source>
</evidence>
<keyword evidence="4" id="KW-0677">Repeat</keyword>
<dbReference type="Pfam" id="PF13499">
    <property type="entry name" value="EF-hand_7"/>
    <property type="match status" value="2"/>
</dbReference>
<evidence type="ECO:0000256" key="1">
    <source>
        <dbReference type="ARBA" id="ARBA00004319"/>
    </source>
</evidence>
<dbReference type="PANTHER" id="PTHR10827:SF95">
    <property type="entry name" value="LD34388P"/>
    <property type="match status" value="1"/>
</dbReference>
<dbReference type="GO" id="GO:0005509">
    <property type="term" value="F:calcium ion binding"/>
    <property type="evidence" value="ECO:0007669"/>
    <property type="project" value="InterPro"/>
</dbReference>
<keyword evidence="16" id="KW-1185">Reference proteome</keyword>
<dbReference type="AlphaFoldDB" id="A0A4U5PCC9"/>
<evidence type="ECO:0000256" key="3">
    <source>
        <dbReference type="ARBA" id="ARBA00022729"/>
    </source>
</evidence>
<dbReference type="CDD" id="cd16227">
    <property type="entry name" value="EFh_CREC_RCN2_like"/>
    <property type="match status" value="1"/>
</dbReference>
<comment type="function">
    <text evidence="9">Probable molecular chaperone assisting protein biosynthesis and transport in the endoplasmic reticulum. Required for the proper biosynthesis and transport of pulmonary surfactant-associated protein A/SP-A, pulmonary surfactant-associated protein D/SP-D and the lipid transporter ABCA3. By regulating both the proper expression and the degradation through the endoplasmic reticulum-associated protein degradation pathway of these proteins plays a crucial role in pulmonary surfactant homeostasis. Has an anti-fibrotic activity by negatively regulating the secretion of type I and type III collagens. This calcium-binding protein also transiently associates with immature PCSK6 and regulates its secretion.</text>
</comment>
<evidence type="ECO:0000256" key="10">
    <source>
        <dbReference type="ARBA" id="ARBA00063143"/>
    </source>
</evidence>
<dbReference type="STRING" id="34508.A0A4U5PCC9"/>
<keyword evidence="3 13" id="KW-0732">Signal</keyword>
<dbReference type="OrthoDB" id="293868at2759"/>
<evidence type="ECO:0000256" key="2">
    <source>
        <dbReference type="ARBA" id="ARBA00022723"/>
    </source>
</evidence>
<proteinExistence type="predicted"/>
<reference evidence="15 16" key="2">
    <citation type="journal article" date="2019" name="G3 (Bethesda)">
        <title>Hybrid Assembly of the Genome of the Entomopathogenic Nematode Steinernema carpocapsae Identifies the X-Chromosome.</title>
        <authorList>
            <person name="Serra L."/>
            <person name="Macchietto M."/>
            <person name="Macias-Munoz A."/>
            <person name="McGill C.J."/>
            <person name="Rodriguez I.M."/>
            <person name="Rodriguez B."/>
            <person name="Murad R."/>
            <person name="Mortazavi A."/>
        </authorList>
    </citation>
    <scope>NUCLEOTIDE SEQUENCE [LARGE SCALE GENOMIC DNA]</scope>
    <source>
        <strain evidence="15 16">ALL</strain>
    </source>
</reference>
<evidence type="ECO:0000259" key="14">
    <source>
        <dbReference type="PROSITE" id="PS50222"/>
    </source>
</evidence>
<evidence type="ECO:0000256" key="7">
    <source>
        <dbReference type="ARBA" id="ARBA00023180"/>
    </source>
</evidence>
<keyword evidence="7" id="KW-0325">Glycoprotein</keyword>
<comment type="subcellular location">
    <subcellularLocation>
        <location evidence="1">Endoplasmic reticulum lumen</location>
    </subcellularLocation>
</comment>
<dbReference type="FunFam" id="1.10.238.10:FF:000104">
    <property type="entry name" value="calumenin isoform X1"/>
    <property type="match status" value="1"/>
</dbReference>
<gene>
    <name evidence="15" type="ORF">L596_008067</name>
</gene>
<feature type="domain" description="EF-hand" evidence="14">
    <location>
        <begin position="151"/>
        <end position="186"/>
    </location>
</feature>
<dbReference type="Proteomes" id="UP000298663">
    <property type="component" value="Unassembled WGS sequence"/>
</dbReference>
<keyword evidence="8" id="KW-0143">Chaperone</keyword>
<protein>
    <recommendedName>
        <fullName evidence="11">Reticulocalbin-3</fullName>
    </recommendedName>
</protein>
<dbReference type="GO" id="GO:0005788">
    <property type="term" value="C:endoplasmic reticulum lumen"/>
    <property type="evidence" value="ECO:0007669"/>
    <property type="project" value="UniProtKB-SubCell"/>
</dbReference>
<feature type="domain" description="EF-hand" evidence="14">
    <location>
        <begin position="71"/>
        <end position="106"/>
    </location>
</feature>
<dbReference type="SUPFAM" id="SSF47473">
    <property type="entry name" value="EF-hand"/>
    <property type="match status" value="2"/>
</dbReference>
<feature type="signal peptide" evidence="13">
    <location>
        <begin position="1"/>
        <end position="22"/>
    </location>
</feature>
<dbReference type="SMART" id="SM00054">
    <property type="entry name" value="EFh"/>
    <property type="match status" value="5"/>
</dbReference>
<evidence type="ECO:0000256" key="8">
    <source>
        <dbReference type="ARBA" id="ARBA00023186"/>
    </source>
</evidence>
<feature type="domain" description="EF-hand" evidence="14">
    <location>
        <begin position="235"/>
        <end position="260"/>
    </location>
</feature>
<accession>A0A4U5PCC9</accession>
<reference evidence="15 16" key="1">
    <citation type="journal article" date="2015" name="Genome Biol.">
        <title>Comparative genomics of Steinernema reveals deeply conserved gene regulatory networks.</title>
        <authorList>
            <person name="Dillman A.R."/>
            <person name="Macchietto M."/>
            <person name="Porter C.F."/>
            <person name="Rogers A."/>
            <person name="Williams B."/>
            <person name="Antoshechkin I."/>
            <person name="Lee M.M."/>
            <person name="Goodwin Z."/>
            <person name="Lu X."/>
            <person name="Lewis E.E."/>
            <person name="Goodrich-Blair H."/>
            <person name="Stock S.P."/>
            <person name="Adams B.J."/>
            <person name="Sternberg P.W."/>
            <person name="Mortazavi A."/>
        </authorList>
    </citation>
    <scope>NUCLEOTIDE SEQUENCE [LARGE SCALE GENOMIC DNA]</scope>
    <source>
        <strain evidence="15 16">ALL</strain>
    </source>
</reference>
<feature type="region of interest" description="Disordered" evidence="12">
    <location>
        <begin position="22"/>
        <end position="49"/>
    </location>
</feature>
<dbReference type="GO" id="GO:0015031">
    <property type="term" value="P:protein transport"/>
    <property type="evidence" value="ECO:0007669"/>
    <property type="project" value="UniProtKB-ARBA"/>
</dbReference>
<evidence type="ECO:0000256" key="9">
    <source>
        <dbReference type="ARBA" id="ARBA00056975"/>
    </source>
</evidence>
<dbReference type="PANTHER" id="PTHR10827">
    <property type="entry name" value="RETICULOCALBIN"/>
    <property type="match status" value="1"/>
</dbReference>
<organism evidence="15 16">
    <name type="scientific">Steinernema carpocapsae</name>
    <name type="common">Entomopathogenic nematode</name>
    <dbReference type="NCBI Taxonomy" id="34508"/>
    <lineage>
        <taxon>Eukaryota</taxon>
        <taxon>Metazoa</taxon>
        <taxon>Ecdysozoa</taxon>
        <taxon>Nematoda</taxon>
        <taxon>Chromadorea</taxon>
        <taxon>Rhabditida</taxon>
        <taxon>Tylenchina</taxon>
        <taxon>Panagrolaimomorpha</taxon>
        <taxon>Strongyloidoidea</taxon>
        <taxon>Steinernematidae</taxon>
        <taxon>Steinernema</taxon>
    </lineage>
</organism>
<dbReference type="EMBL" id="AZBU02000002">
    <property type="protein sequence ID" value="TKR93654.1"/>
    <property type="molecule type" value="Genomic_DNA"/>
</dbReference>
<comment type="caution">
    <text evidence="15">The sequence shown here is derived from an EMBL/GenBank/DDBJ whole genome shotgun (WGS) entry which is preliminary data.</text>
</comment>
<feature type="domain" description="EF-hand" evidence="14">
    <location>
        <begin position="188"/>
        <end position="223"/>
    </location>
</feature>
<evidence type="ECO:0000256" key="12">
    <source>
        <dbReference type="SAM" id="MobiDB-lite"/>
    </source>
</evidence>
<dbReference type="InterPro" id="IPR018247">
    <property type="entry name" value="EF_Hand_1_Ca_BS"/>
</dbReference>
<keyword evidence="2" id="KW-0479">Metal-binding</keyword>
<evidence type="ECO:0000256" key="11">
    <source>
        <dbReference type="ARBA" id="ARBA00072696"/>
    </source>
</evidence>